<dbReference type="AlphaFoldDB" id="A0A3P4B4Z3"/>
<dbReference type="SUPFAM" id="SSF53850">
    <property type="entry name" value="Periplasmic binding protein-like II"/>
    <property type="match status" value="1"/>
</dbReference>
<feature type="signal peptide" evidence="2">
    <location>
        <begin position="1"/>
        <end position="31"/>
    </location>
</feature>
<keyword evidence="3" id="KW-0675">Receptor</keyword>
<dbReference type="PIRSF" id="PIRSF017082">
    <property type="entry name" value="YflP"/>
    <property type="match status" value="1"/>
</dbReference>
<dbReference type="OrthoDB" id="8678477at2"/>
<dbReference type="InterPro" id="IPR005064">
    <property type="entry name" value="BUG"/>
</dbReference>
<comment type="similarity">
    <text evidence="1">Belongs to the UPF0065 (bug) family.</text>
</comment>
<protein>
    <submittedName>
        <fullName evidence="3">Tripartite tricarboxylate transporter family receptor</fullName>
    </submittedName>
</protein>
<dbReference type="EMBL" id="UWPJ01000022">
    <property type="protein sequence ID" value="VCU70586.1"/>
    <property type="molecule type" value="Genomic_DNA"/>
</dbReference>
<name>A0A3P4B4Z3_9BURK</name>
<keyword evidence="4" id="KW-1185">Reference proteome</keyword>
<evidence type="ECO:0000313" key="3">
    <source>
        <dbReference type="EMBL" id="VCU70586.1"/>
    </source>
</evidence>
<gene>
    <name evidence="3" type="ORF">PIGHUM_02662</name>
</gene>
<dbReference type="PANTHER" id="PTHR42928">
    <property type="entry name" value="TRICARBOXYLATE-BINDING PROTEIN"/>
    <property type="match status" value="1"/>
</dbReference>
<accession>A0A3P4B4Z3</accession>
<reference evidence="3 4" key="1">
    <citation type="submission" date="2018-10" db="EMBL/GenBank/DDBJ databases">
        <authorList>
            <person name="Criscuolo A."/>
        </authorList>
    </citation>
    <scope>NUCLEOTIDE SEQUENCE [LARGE SCALE GENOMIC DNA]</scope>
    <source>
        <strain evidence="3">DnA1</strain>
    </source>
</reference>
<dbReference type="RefSeq" id="WP_124080101.1">
    <property type="nucleotide sequence ID" value="NZ_UWPJ01000022.1"/>
</dbReference>
<feature type="chain" id="PRO_5018006635" evidence="2">
    <location>
        <begin position="32"/>
        <end position="334"/>
    </location>
</feature>
<dbReference type="CDD" id="cd07012">
    <property type="entry name" value="PBP2_Bug_TTT"/>
    <property type="match status" value="1"/>
</dbReference>
<dbReference type="InterPro" id="IPR006311">
    <property type="entry name" value="TAT_signal"/>
</dbReference>
<dbReference type="Proteomes" id="UP000277294">
    <property type="component" value="Unassembled WGS sequence"/>
</dbReference>
<dbReference type="InterPro" id="IPR042100">
    <property type="entry name" value="Bug_dom1"/>
</dbReference>
<organism evidence="3 4">
    <name type="scientific">Pigmentiphaga humi</name>
    <dbReference type="NCBI Taxonomy" id="2478468"/>
    <lineage>
        <taxon>Bacteria</taxon>
        <taxon>Pseudomonadati</taxon>
        <taxon>Pseudomonadota</taxon>
        <taxon>Betaproteobacteria</taxon>
        <taxon>Burkholderiales</taxon>
        <taxon>Alcaligenaceae</taxon>
        <taxon>Pigmentiphaga</taxon>
    </lineage>
</organism>
<sequence>MPDDRNNPITRRTFLAAGAGLAVAAAPAARAQDSAYPSRTVRVIVPFPAGAGADSNARLVAQKLTERLGQSVIVDNRPGANGIIGTEAVARAAPDGYTVLFVDRGALGINPSLYKKLPYDPLKDFSYVGIAVWGPYVLVAGSKQPARTMQELVAAARKAPGRLTYASFGNGSMTQLGTESLCARLGMQLTHVPYKGGAPALTAAMSGEVDMALVTIGPALGAIREGRVRPLLVGGSRRFPLLPDVPAVTEIGGEENTIPHTYFGFALPAGAPAAIRDRLSREVREVLADRAIRAQLAANGFEPAQGTPEEMRATVERDIAAFGQLARELKIQPE</sequence>
<dbReference type="Pfam" id="PF03401">
    <property type="entry name" value="TctC"/>
    <property type="match status" value="1"/>
</dbReference>
<keyword evidence="2" id="KW-0732">Signal</keyword>
<evidence type="ECO:0000256" key="2">
    <source>
        <dbReference type="SAM" id="SignalP"/>
    </source>
</evidence>
<evidence type="ECO:0000313" key="4">
    <source>
        <dbReference type="Proteomes" id="UP000277294"/>
    </source>
</evidence>
<dbReference type="PROSITE" id="PS51318">
    <property type="entry name" value="TAT"/>
    <property type="match status" value="1"/>
</dbReference>
<dbReference type="Gene3D" id="3.40.190.150">
    <property type="entry name" value="Bordetella uptake gene, domain 1"/>
    <property type="match status" value="1"/>
</dbReference>
<dbReference type="PANTHER" id="PTHR42928:SF5">
    <property type="entry name" value="BLR1237 PROTEIN"/>
    <property type="match status" value="1"/>
</dbReference>
<proteinExistence type="inferred from homology"/>
<evidence type="ECO:0000256" key="1">
    <source>
        <dbReference type="ARBA" id="ARBA00006987"/>
    </source>
</evidence>
<dbReference type="Gene3D" id="3.40.190.10">
    <property type="entry name" value="Periplasmic binding protein-like II"/>
    <property type="match status" value="1"/>
</dbReference>